<feature type="region of interest" description="Disordered" evidence="9">
    <location>
        <begin position="1"/>
        <end position="31"/>
    </location>
</feature>
<keyword evidence="11" id="KW-1185">Reference proteome</keyword>
<name>G3BDP2_CANTC</name>
<dbReference type="PANTHER" id="PTHR28290:SF1">
    <property type="entry name" value="ENHANCER OF TRANSLATION TERMINATION 1"/>
    <property type="match status" value="1"/>
</dbReference>
<evidence type="ECO:0000256" key="2">
    <source>
        <dbReference type="ARBA" id="ARBA00004123"/>
    </source>
</evidence>
<keyword evidence="8" id="KW-0539">Nucleus</keyword>
<dbReference type="OrthoDB" id="5598057at2759"/>
<dbReference type="eggNOG" id="ENOG502QPHX">
    <property type="taxonomic scope" value="Eukaryota"/>
</dbReference>
<accession>G3BDP2</accession>
<evidence type="ECO:0000256" key="9">
    <source>
        <dbReference type="SAM" id="MobiDB-lite"/>
    </source>
</evidence>
<keyword evidence="7" id="KW-0804">Transcription</keyword>
<proteinExistence type="inferred from homology"/>
<dbReference type="KEGG" id="cten:18248285"/>
<dbReference type="GO" id="GO:2000640">
    <property type="term" value="P:positive regulation of SREBP signaling pathway"/>
    <property type="evidence" value="ECO:0007669"/>
    <property type="project" value="TreeGrafter"/>
</dbReference>
<evidence type="ECO:0000256" key="8">
    <source>
        <dbReference type="ARBA" id="ARBA00023242"/>
    </source>
</evidence>
<feature type="compositionally biased region" description="Acidic residues" evidence="9">
    <location>
        <begin position="221"/>
        <end position="238"/>
    </location>
</feature>
<gene>
    <name evidence="10" type="ORF">CANTEDRAFT_116399</name>
</gene>
<comment type="subcellular location">
    <subcellularLocation>
        <location evidence="2">Nucleus</location>
    </subcellularLocation>
</comment>
<evidence type="ECO:0000256" key="7">
    <source>
        <dbReference type="ARBA" id="ARBA00023163"/>
    </source>
</evidence>
<sequence>MAKRQLGLSKAKKRQKTESGSTGPSNVLKEPVSAENVTIELPASVSDDEFVQLKSLYSKYKSEQNELILNGVIHECDRLIRNEDSQKTPAFFYALYSNSLLELINYRDPSEVGDLIDLSLEKVILGIEVFPENIELQFQTSKVLLNQVMHQLGELKELKHTKSYDLEKDLARALSAFEKAETSSEIQDNFQLYNEETFETIKLFDEILEVVDNFGKSNLDNDSDEEEEDKDVQEEDSNVPESIQNIRESDEFNQWWRDHVIKFYKVLQKQDKKPEKLYKTVCFNLGQSYLKEAEEPANIFTTLKYDDSFTDSEINGLDEATAQAIGIELFQTAINYLRQSWDDEDVSTWVNLSESLISLGNLHELESEDQTKCYAEAEKILVRANNVTNGKYKDILDNLLEE</sequence>
<evidence type="ECO:0000256" key="1">
    <source>
        <dbReference type="ARBA" id="ARBA00003395"/>
    </source>
</evidence>
<dbReference type="InterPro" id="IPR024318">
    <property type="entry name" value="Nro1/ETT1"/>
</dbReference>
<dbReference type="PANTHER" id="PTHR28290">
    <property type="entry name" value="ENHANCER OF TRANSLATION TERMINATION 1"/>
    <property type="match status" value="1"/>
</dbReference>
<evidence type="ECO:0000256" key="5">
    <source>
        <dbReference type="ARBA" id="ARBA00022845"/>
    </source>
</evidence>
<dbReference type="Proteomes" id="UP000000707">
    <property type="component" value="Unassembled WGS sequence"/>
</dbReference>
<evidence type="ECO:0000313" key="11">
    <source>
        <dbReference type="Proteomes" id="UP000000707"/>
    </source>
</evidence>
<dbReference type="HOGENOM" id="CLU_050427_0_0_1"/>
<evidence type="ECO:0000256" key="3">
    <source>
        <dbReference type="ARBA" id="ARBA00007273"/>
    </source>
</evidence>
<dbReference type="Pfam" id="PF12753">
    <property type="entry name" value="Nro1"/>
    <property type="match status" value="1"/>
</dbReference>
<evidence type="ECO:0000256" key="6">
    <source>
        <dbReference type="ARBA" id="ARBA00023015"/>
    </source>
</evidence>
<dbReference type="EMBL" id="GL996528">
    <property type="protein sequence ID" value="EGV61104.1"/>
    <property type="molecule type" value="Genomic_DNA"/>
</dbReference>
<dbReference type="AlphaFoldDB" id="G3BDP2"/>
<comment type="similarity">
    <text evidence="3">Belongs to the ETT1 family.</text>
</comment>
<protein>
    <recommendedName>
        <fullName evidence="4">Enhancer of translation termination 1</fullName>
    </recommendedName>
</protein>
<feature type="region of interest" description="Disordered" evidence="9">
    <location>
        <begin position="218"/>
        <end position="243"/>
    </location>
</feature>
<evidence type="ECO:0000313" key="10">
    <source>
        <dbReference type="EMBL" id="EGV61104.1"/>
    </source>
</evidence>
<reference evidence="10 11" key="1">
    <citation type="journal article" date="2011" name="Proc. Natl. Acad. Sci. U.S.A.">
        <title>Comparative genomics of xylose-fermenting fungi for enhanced biofuel production.</title>
        <authorList>
            <person name="Wohlbach D.J."/>
            <person name="Kuo A."/>
            <person name="Sato T.K."/>
            <person name="Potts K.M."/>
            <person name="Salamov A.A."/>
            <person name="LaButti K.M."/>
            <person name="Sun H."/>
            <person name="Clum A."/>
            <person name="Pangilinan J.L."/>
            <person name="Lindquist E.A."/>
            <person name="Lucas S."/>
            <person name="Lapidus A."/>
            <person name="Jin M."/>
            <person name="Gunawan C."/>
            <person name="Balan V."/>
            <person name="Dale B.E."/>
            <person name="Jeffries T.W."/>
            <person name="Zinkel R."/>
            <person name="Barry K.W."/>
            <person name="Grigoriev I.V."/>
            <person name="Gasch A.P."/>
        </authorList>
    </citation>
    <scope>NUCLEOTIDE SEQUENCE [LARGE SCALE GENOMIC DNA]</scope>
    <source>
        <strain evidence="11">ATCC 10573 / BCRC 21748 / CBS 615 / JCM 9827 / NBRC 10315 / NRRL Y-1498 / VKM Y-70</strain>
    </source>
</reference>
<comment type="function">
    <text evidence="1">Required for correct translation termination and probably involved in regulation of hypoxic gene expression.</text>
</comment>
<dbReference type="GeneID" id="18248285"/>
<organism evidence="11">
    <name type="scientific">Candida tenuis (strain ATCC 10573 / BCRC 21748 / CBS 615 / JCM 9827 / NBRC 10315 / NRRL Y-1498 / VKM Y-70)</name>
    <name type="common">Yeast</name>
    <name type="synonym">Yamadazyma tenuis</name>
    <dbReference type="NCBI Taxonomy" id="590646"/>
    <lineage>
        <taxon>Eukaryota</taxon>
        <taxon>Fungi</taxon>
        <taxon>Dikarya</taxon>
        <taxon>Ascomycota</taxon>
        <taxon>Saccharomycotina</taxon>
        <taxon>Pichiomycetes</taxon>
        <taxon>Debaryomycetaceae</taxon>
        <taxon>Yamadazyma</taxon>
    </lineage>
</organism>
<evidence type="ECO:0000256" key="4">
    <source>
        <dbReference type="ARBA" id="ARBA00017359"/>
    </source>
</evidence>
<dbReference type="GO" id="GO:0005634">
    <property type="term" value="C:nucleus"/>
    <property type="evidence" value="ECO:0007669"/>
    <property type="project" value="UniProtKB-SubCell"/>
</dbReference>
<dbReference type="GO" id="GO:0006417">
    <property type="term" value="P:regulation of translation"/>
    <property type="evidence" value="ECO:0007669"/>
    <property type="project" value="UniProtKB-KW"/>
</dbReference>
<dbReference type="STRING" id="590646.G3BDP2"/>
<keyword evidence="5" id="KW-0810">Translation regulation</keyword>
<keyword evidence="6" id="KW-0805">Transcription regulation</keyword>